<dbReference type="InterPro" id="IPR050679">
    <property type="entry name" value="Bact_HTH_transcr_reg"/>
</dbReference>
<organism evidence="5 6">
    <name type="scientific">Vagococcus allomyrinae</name>
    <dbReference type="NCBI Taxonomy" id="2794353"/>
    <lineage>
        <taxon>Bacteria</taxon>
        <taxon>Bacillati</taxon>
        <taxon>Bacillota</taxon>
        <taxon>Bacilli</taxon>
        <taxon>Lactobacillales</taxon>
        <taxon>Enterococcaceae</taxon>
        <taxon>Vagococcus</taxon>
    </lineage>
</organism>
<dbReference type="SMART" id="SM00345">
    <property type="entry name" value="HTH_GNTR"/>
    <property type="match status" value="1"/>
</dbReference>
<evidence type="ECO:0000259" key="4">
    <source>
        <dbReference type="PROSITE" id="PS50949"/>
    </source>
</evidence>
<dbReference type="SUPFAM" id="SSF46785">
    <property type="entry name" value="Winged helix' DNA-binding domain"/>
    <property type="match status" value="1"/>
</dbReference>
<dbReference type="InterPro" id="IPR036390">
    <property type="entry name" value="WH_DNA-bd_sf"/>
</dbReference>
<dbReference type="Gene3D" id="1.10.10.10">
    <property type="entry name" value="Winged helix-like DNA-binding domain superfamily/Winged helix DNA-binding domain"/>
    <property type="match status" value="1"/>
</dbReference>
<gene>
    <name evidence="5" type="ORF">I6N95_08065</name>
</gene>
<dbReference type="PANTHER" id="PTHR44846:SF1">
    <property type="entry name" value="MANNOSYL-D-GLYCERATE TRANSPORT_METABOLISM SYSTEM REPRESSOR MNGR-RELATED"/>
    <property type="match status" value="1"/>
</dbReference>
<dbReference type="PROSITE" id="PS50949">
    <property type="entry name" value="HTH_GNTR"/>
    <property type="match status" value="1"/>
</dbReference>
<keyword evidence="6" id="KW-1185">Reference proteome</keyword>
<dbReference type="Pfam" id="PF00392">
    <property type="entry name" value="GntR"/>
    <property type="match status" value="1"/>
</dbReference>
<dbReference type="InterPro" id="IPR028978">
    <property type="entry name" value="Chorismate_lyase_/UTRA_dom_sf"/>
</dbReference>
<keyword evidence="1" id="KW-0805">Transcription regulation</keyword>
<keyword evidence="3" id="KW-0804">Transcription</keyword>
<dbReference type="GO" id="GO:0003677">
    <property type="term" value="F:DNA binding"/>
    <property type="evidence" value="ECO:0007669"/>
    <property type="project" value="UniProtKB-KW"/>
</dbReference>
<accession>A0A940P3V0</accession>
<evidence type="ECO:0000256" key="1">
    <source>
        <dbReference type="ARBA" id="ARBA00023015"/>
    </source>
</evidence>
<comment type="caution">
    <text evidence="5">The sequence shown here is derived from an EMBL/GenBank/DDBJ whole genome shotgun (WGS) entry which is preliminary data.</text>
</comment>
<reference evidence="5" key="1">
    <citation type="submission" date="2020-12" db="EMBL/GenBank/DDBJ databases">
        <title>Vagococcus allomyrinae sp. nov. and Enterococcus lavae sp. nov., isolated from the larvae of Allomyrina dichotoma.</title>
        <authorList>
            <person name="Lee S.D."/>
        </authorList>
    </citation>
    <scope>NUCLEOTIDE SEQUENCE</scope>
    <source>
        <strain evidence="5">BWB3-3</strain>
    </source>
</reference>
<dbReference type="EMBL" id="JAEEGA010000004">
    <property type="protein sequence ID" value="MBP1040957.1"/>
    <property type="molecule type" value="Genomic_DNA"/>
</dbReference>
<proteinExistence type="predicted"/>
<dbReference type="InterPro" id="IPR000524">
    <property type="entry name" value="Tscrpt_reg_HTH_GntR"/>
</dbReference>
<feature type="domain" description="HTH gntR-type" evidence="4">
    <location>
        <begin position="10"/>
        <end position="77"/>
    </location>
</feature>
<evidence type="ECO:0000256" key="3">
    <source>
        <dbReference type="ARBA" id="ARBA00023163"/>
    </source>
</evidence>
<dbReference type="PANTHER" id="PTHR44846">
    <property type="entry name" value="MANNOSYL-D-GLYCERATE TRANSPORT/METABOLISM SYSTEM REPRESSOR MNGR-RELATED"/>
    <property type="match status" value="1"/>
</dbReference>
<dbReference type="Pfam" id="PF07702">
    <property type="entry name" value="UTRA"/>
    <property type="match status" value="1"/>
</dbReference>
<evidence type="ECO:0000313" key="5">
    <source>
        <dbReference type="EMBL" id="MBP1040957.1"/>
    </source>
</evidence>
<protein>
    <submittedName>
        <fullName evidence="5">GntR family transcriptional regulator</fullName>
    </submittedName>
</protein>
<keyword evidence="2" id="KW-0238">DNA-binding</keyword>
<dbReference type="RefSeq" id="WP_209526539.1">
    <property type="nucleotide sequence ID" value="NZ_JAEEGA010000004.1"/>
</dbReference>
<name>A0A940P3V0_9ENTE</name>
<dbReference type="PRINTS" id="PR00035">
    <property type="entry name" value="HTHGNTR"/>
</dbReference>
<dbReference type="GO" id="GO:0045892">
    <property type="term" value="P:negative regulation of DNA-templated transcription"/>
    <property type="evidence" value="ECO:0007669"/>
    <property type="project" value="TreeGrafter"/>
</dbReference>
<dbReference type="Gene3D" id="3.40.1410.10">
    <property type="entry name" value="Chorismate lyase-like"/>
    <property type="match status" value="1"/>
</dbReference>
<dbReference type="SMART" id="SM00866">
    <property type="entry name" value="UTRA"/>
    <property type="match status" value="1"/>
</dbReference>
<evidence type="ECO:0000313" key="6">
    <source>
        <dbReference type="Proteomes" id="UP000674938"/>
    </source>
</evidence>
<dbReference type="InterPro" id="IPR011663">
    <property type="entry name" value="UTRA"/>
</dbReference>
<evidence type="ECO:0000256" key="2">
    <source>
        <dbReference type="ARBA" id="ARBA00023125"/>
    </source>
</evidence>
<dbReference type="GO" id="GO:0003700">
    <property type="term" value="F:DNA-binding transcription factor activity"/>
    <property type="evidence" value="ECO:0007669"/>
    <property type="project" value="InterPro"/>
</dbReference>
<dbReference type="Proteomes" id="UP000674938">
    <property type="component" value="Unassembled WGS sequence"/>
</dbReference>
<dbReference type="SUPFAM" id="SSF64288">
    <property type="entry name" value="Chorismate lyase-like"/>
    <property type="match status" value="1"/>
</dbReference>
<dbReference type="InterPro" id="IPR036388">
    <property type="entry name" value="WH-like_DNA-bd_sf"/>
</dbReference>
<sequence>MSILNKKSSVPLYIQLKELLKADIEKNMVIGEVMPTEKALESYYGVSRMTVRNAIDELQRSGVVIKQQGKGTFVNQTKMTQDVSAIFSWTEEMLLKQKKSTTLEMDMREVEPSKRIREALKLQNGEKVLSLTRVRAIGNEPVVIMINYLRSKYVPDLLARGLTSSSLYQELEERYGIILEKAEEVITARSATAIEASKLLIPEDSAVLHVRRVSFMKNKVPVEVVDMIARGDRYEYFVELEGRHKKHII</sequence>
<dbReference type="AlphaFoldDB" id="A0A940P3V0"/>
<dbReference type="CDD" id="cd07377">
    <property type="entry name" value="WHTH_GntR"/>
    <property type="match status" value="1"/>
</dbReference>